<comment type="caution">
    <text evidence="2">The sequence shown here is derived from an EMBL/GenBank/DDBJ whole genome shotgun (WGS) entry which is preliminary data.</text>
</comment>
<name>A0ABW3MN71_9PSEU</name>
<gene>
    <name evidence="2" type="ORF">ACFQ1S_44530</name>
</gene>
<keyword evidence="1" id="KW-0472">Membrane</keyword>
<feature type="transmembrane region" description="Helical" evidence="1">
    <location>
        <begin position="101"/>
        <end position="122"/>
    </location>
</feature>
<evidence type="ECO:0000313" key="2">
    <source>
        <dbReference type="EMBL" id="MFD1052148.1"/>
    </source>
</evidence>
<keyword evidence="1" id="KW-1133">Transmembrane helix</keyword>
<dbReference type="Proteomes" id="UP001597045">
    <property type="component" value="Unassembled WGS sequence"/>
</dbReference>
<proteinExistence type="predicted"/>
<feature type="non-terminal residue" evidence="2">
    <location>
        <position position="1"/>
    </location>
</feature>
<keyword evidence="3" id="KW-1185">Reference proteome</keyword>
<accession>A0ABW3MN71</accession>
<organism evidence="2 3">
    <name type="scientific">Kibdelosporangium lantanae</name>
    <dbReference type="NCBI Taxonomy" id="1497396"/>
    <lineage>
        <taxon>Bacteria</taxon>
        <taxon>Bacillati</taxon>
        <taxon>Actinomycetota</taxon>
        <taxon>Actinomycetes</taxon>
        <taxon>Pseudonocardiales</taxon>
        <taxon>Pseudonocardiaceae</taxon>
        <taxon>Kibdelosporangium</taxon>
    </lineage>
</organism>
<evidence type="ECO:0000313" key="3">
    <source>
        <dbReference type="Proteomes" id="UP001597045"/>
    </source>
</evidence>
<sequence length="173" mass="18700">TTRPGRRTRPARAAATHTGRCGMTGTVMQYIGLFLIGILAGEELIVRYGIHPALSGLDDRAHLLVRQALVRRLRNVVPIVMLPAAALAVTVLVVVTGPGLILRWATLIAMVAFLLLSFLGTVPINIKVNDWRADAPPADWKTVVDRWARIDVFRSTAATAAFLFAVLALAKAT</sequence>
<evidence type="ECO:0008006" key="4">
    <source>
        <dbReference type="Google" id="ProtNLM"/>
    </source>
</evidence>
<protein>
    <recommendedName>
        <fullName evidence="4">DUF1772 domain-containing protein</fullName>
    </recommendedName>
</protein>
<dbReference type="EMBL" id="JBHTIS010004169">
    <property type="protein sequence ID" value="MFD1052148.1"/>
    <property type="molecule type" value="Genomic_DNA"/>
</dbReference>
<keyword evidence="1" id="KW-0812">Transmembrane</keyword>
<reference evidence="3" key="1">
    <citation type="journal article" date="2019" name="Int. J. Syst. Evol. Microbiol.">
        <title>The Global Catalogue of Microorganisms (GCM) 10K type strain sequencing project: providing services to taxonomists for standard genome sequencing and annotation.</title>
        <authorList>
            <consortium name="The Broad Institute Genomics Platform"/>
            <consortium name="The Broad Institute Genome Sequencing Center for Infectious Disease"/>
            <person name="Wu L."/>
            <person name="Ma J."/>
        </authorList>
    </citation>
    <scope>NUCLEOTIDE SEQUENCE [LARGE SCALE GENOMIC DNA]</scope>
    <source>
        <strain evidence="3">JCM 31486</strain>
    </source>
</reference>
<feature type="transmembrane region" description="Helical" evidence="1">
    <location>
        <begin position="152"/>
        <end position="170"/>
    </location>
</feature>
<evidence type="ECO:0000256" key="1">
    <source>
        <dbReference type="SAM" id="Phobius"/>
    </source>
</evidence>
<feature type="transmembrane region" description="Helical" evidence="1">
    <location>
        <begin position="76"/>
        <end position="95"/>
    </location>
</feature>